<sequence>MKLSIGVTDFSWPDRLTDELAAVATAAEDAGLDTLWVADHLLQADPNSTPDSAMLEAYTTLGFLAARTRRLGLGTMVSAVTFRPPALLIKAVTTLDVLSGGRARFGIGTGHHDGEARAMGLPFPPVGERFERLEETIRLALRMWAGDESPFEGAHYRLDRPIGNPLPVRRPKVLIGGAGERKTLRLVARYADACNVFDVPDGGKTVRHKLAVLARHCEEIGRPYAEIEKTISTRLAPGEPAGEFARRCAEFAEWGIEHAVVITAGPWPVSGIETLGRVAGQLD</sequence>
<keyword evidence="7" id="KW-1185">Reference proteome</keyword>
<keyword evidence="2" id="KW-0288">FMN</keyword>
<dbReference type="NCBIfam" id="TIGR03560">
    <property type="entry name" value="F420_Rv1855c"/>
    <property type="match status" value="1"/>
</dbReference>
<dbReference type="EMBL" id="JAMXQV010000002">
    <property type="protein sequence ID" value="MCR6482364.1"/>
    <property type="molecule type" value="Genomic_DNA"/>
</dbReference>
<name>A0A9X2SHG7_9PSEU</name>
<keyword evidence="4" id="KW-0503">Monooxygenase</keyword>
<evidence type="ECO:0000259" key="5">
    <source>
        <dbReference type="Pfam" id="PF00296"/>
    </source>
</evidence>
<evidence type="ECO:0000256" key="1">
    <source>
        <dbReference type="ARBA" id="ARBA00022630"/>
    </source>
</evidence>
<dbReference type="PANTHER" id="PTHR42847:SF8">
    <property type="entry name" value="CONSERVED PROTEIN"/>
    <property type="match status" value="1"/>
</dbReference>
<keyword evidence="1" id="KW-0285">Flavoprotein</keyword>
<comment type="caution">
    <text evidence="6">The sequence shown here is derived from an EMBL/GenBank/DDBJ whole genome shotgun (WGS) entry which is preliminary data.</text>
</comment>
<protein>
    <submittedName>
        <fullName evidence="6">TIGR03560 family F420-dependent LLM class oxidoreductase</fullName>
    </submittedName>
</protein>
<dbReference type="Gene3D" id="3.20.20.30">
    <property type="entry name" value="Luciferase-like domain"/>
    <property type="match status" value="1"/>
</dbReference>
<evidence type="ECO:0000256" key="3">
    <source>
        <dbReference type="ARBA" id="ARBA00023002"/>
    </source>
</evidence>
<organism evidence="6 7">
    <name type="scientific">Amycolatopsis iheyensis</name>
    <dbReference type="NCBI Taxonomy" id="2945988"/>
    <lineage>
        <taxon>Bacteria</taxon>
        <taxon>Bacillati</taxon>
        <taxon>Actinomycetota</taxon>
        <taxon>Actinomycetes</taxon>
        <taxon>Pseudonocardiales</taxon>
        <taxon>Pseudonocardiaceae</taxon>
        <taxon>Amycolatopsis</taxon>
    </lineage>
</organism>
<reference evidence="6" key="1">
    <citation type="submission" date="2022-06" db="EMBL/GenBank/DDBJ databases">
        <title>Amycolatopsis iheyaensis sp. nov., a new species of the genus Amycolatopsis isolated from soil in Iheya island, Japan.</title>
        <authorList>
            <person name="Ngamcharungchit C."/>
            <person name="Kanto H."/>
            <person name="Take A."/>
            <person name="Intra B."/>
            <person name="Matsumoto A."/>
            <person name="Panbangred W."/>
            <person name="Inahashi Y."/>
        </authorList>
    </citation>
    <scope>NUCLEOTIDE SEQUENCE</scope>
    <source>
        <strain evidence="6">OK19-0408</strain>
    </source>
</reference>
<keyword evidence="3" id="KW-0560">Oxidoreductase</keyword>
<proteinExistence type="predicted"/>
<evidence type="ECO:0000256" key="2">
    <source>
        <dbReference type="ARBA" id="ARBA00022643"/>
    </source>
</evidence>
<dbReference type="InterPro" id="IPR011251">
    <property type="entry name" value="Luciferase-like_dom"/>
</dbReference>
<dbReference type="PANTHER" id="PTHR42847">
    <property type="entry name" value="ALKANESULFONATE MONOOXYGENASE"/>
    <property type="match status" value="1"/>
</dbReference>
<dbReference type="InterPro" id="IPR019952">
    <property type="entry name" value="F420_OxRdatse_Rv1855c_pred"/>
</dbReference>
<feature type="domain" description="Luciferase-like" evidence="5">
    <location>
        <begin position="18"/>
        <end position="252"/>
    </location>
</feature>
<dbReference type="InterPro" id="IPR036661">
    <property type="entry name" value="Luciferase-like_sf"/>
</dbReference>
<dbReference type="GO" id="GO:0046306">
    <property type="term" value="P:alkanesulfonate catabolic process"/>
    <property type="evidence" value="ECO:0007669"/>
    <property type="project" value="TreeGrafter"/>
</dbReference>
<evidence type="ECO:0000256" key="4">
    <source>
        <dbReference type="ARBA" id="ARBA00023033"/>
    </source>
</evidence>
<evidence type="ECO:0000313" key="6">
    <source>
        <dbReference type="EMBL" id="MCR6482364.1"/>
    </source>
</evidence>
<dbReference type="GO" id="GO:0008726">
    <property type="term" value="F:alkanesulfonate monooxygenase activity"/>
    <property type="evidence" value="ECO:0007669"/>
    <property type="project" value="TreeGrafter"/>
</dbReference>
<dbReference type="RefSeq" id="WP_257918990.1">
    <property type="nucleotide sequence ID" value="NZ_JAMXQV010000002.1"/>
</dbReference>
<evidence type="ECO:0000313" key="7">
    <source>
        <dbReference type="Proteomes" id="UP001144096"/>
    </source>
</evidence>
<dbReference type="AlphaFoldDB" id="A0A9X2SHG7"/>
<dbReference type="SUPFAM" id="SSF51679">
    <property type="entry name" value="Bacterial luciferase-like"/>
    <property type="match status" value="1"/>
</dbReference>
<dbReference type="Pfam" id="PF00296">
    <property type="entry name" value="Bac_luciferase"/>
    <property type="match status" value="1"/>
</dbReference>
<dbReference type="Proteomes" id="UP001144096">
    <property type="component" value="Unassembled WGS sequence"/>
</dbReference>
<gene>
    <name evidence="6" type="ORF">M8542_06025</name>
</gene>
<dbReference type="InterPro" id="IPR050172">
    <property type="entry name" value="SsuD_RutA_monooxygenase"/>
</dbReference>
<accession>A0A9X2SHG7</accession>